<dbReference type="HOGENOM" id="CLU_3428615_0_0_1"/>
<sequence>MSFFVGTIFAYSWKASSGAA</sequence>
<evidence type="ECO:0000313" key="2">
    <source>
        <dbReference type="Proteomes" id="UP000015102"/>
    </source>
</evidence>
<dbReference type="EnsemblMetazoa" id="MESCA011566-RA">
    <property type="protein sequence ID" value="MESCA011566-PA"/>
    <property type="gene ID" value="MESCA011566"/>
</dbReference>
<name>T1H5I8_MEGSC</name>
<reference evidence="2" key="1">
    <citation type="submission" date="2013-02" db="EMBL/GenBank/DDBJ databases">
        <authorList>
            <person name="Hughes D."/>
        </authorList>
    </citation>
    <scope>NUCLEOTIDE SEQUENCE</scope>
    <source>
        <strain>Durham</strain>
        <strain evidence="2">NC isolate 2 -- Noor lab</strain>
    </source>
</reference>
<dbReference type="AlphaFoldDB" id="T1H5I8"/>
<keyword evidence="2" id="KW-1185">Reference proteome</keyword>
<organism evidence="1 2">
    <name type="scientific">Megaselia scalaris</name>
    <name type="common">Humpbacked fly</name>
    <name type="synonym">Phora scalaris</name>
    <dbReference type="NCBI Taxonomy" id="36166"/>
    <lineage>
        <taxon>Eukaryota</taxon>
        <taxon>Metazoa</taxon>
        <taxon>Ecdysozoa</taxon>
        <taxon>Arthropoda</taxon>
        <taxon>Hexapoda</taxon>
        <taxon>Insecta</taxon>
        <taxon>Pterygota</taxon>
        <taxon>Neoptera</taxon>
        <taxon>Endopterygota</taxon>
        <taxon>Diptera</taxon>
        <taxon>Brachycera</taxon>
        <taxon>Muscomorpha</taxon>
        <taxon>Platypezoidea</taxon>
        <taxon>Phoridae</taxon>
        <taxon>Megaseliini</taxon>
        <taxon>Megaselia</taxon>
    </lineage>
</organism>
<dbReference type="EMBL" id="CAQQ02173778">
    <property type="status" value="NOT_ANNOTATED_CDS"/>
    <property type="molecule type" value="Genomic_DNA"/>
</dbReference>
<dbReference type="EMBL" id="CAQQ02173777">
    <property type="status" value="NOT_ANNOTATED_CDS"/>
    <property type="molecule type" value="Genomic_DNA"/>
</dbReference>
<evidence type="ECO:0000313" key="1">
    <source>
        <dbReference type="EnsemblMetazoa" id="MESCA011566-PA"/>
    </source>
</evidence>
<dbReference type="Proteomes" id="UP000015102">
    <property type="component" value="Unassembled WGS sequence"/>
</dbReference>
<reference evidence="1" key="2">
    <citation type="submission" date="2015-06" db="UniProtKB">
        <authorList>
            <consortium name="EnsemblMetazoa"/>
        </authorList>
    </citation>
    <scope>IDENTIFICATION</scope>
</reference>
<accession>T1H5I8</accession>
<proteinExistence type="predicted"/>
<protein>
    <submittedName>
        <fullName evidence="1">Uncharacterized protein</fullName>
    </submittedName>
</protein>